<evidence type="ECO:0000259" key="3">
    <source>
        <dbReference type="Pfam" id="PF13629"/>
    </source>
</evidence>
<dbReference type="PRINTS" id="PR00811">
    <property type="entry name" value="BCTERIALGSPD"/>
</dbReference>
<comment type="caution">
    <text evidence="4">The sequence shown here is derived from an EMBL/GenBank/DDBJ whole genome shotgun (WGS) entry which is preliminary data.</text>
</comment>
<protein>
    <submittedName>
        <fullName evidence="4">Uncharacterized protein</fullName>
    </submittedName>
</protein>
<organism evidence="4 5">
    <name type="scientific">Candidatus Entotheonella gemina</name>
    <dbReference type="NCBI Taxonomy" id="1429439"/>
    <lineage>
        <taxon>Bacteria</taxon>
        <taxon>Pseudomonadati</taxon>
        <taxon>Nitrospinota/Tectimicrobiota group</taxon>
        <taxon>Candidatus Tectimicrobiota</taxon>
        <taxon>Candidatus Entotheonellia</taxon>
        <taxon>Candidatus Entotheonellales</taxon>
        <taxon>Candidatus Entotheonellaceae</taxon>
        <taxon>Candidatus Entotheonella</taxon>
    </lineage>
</organism>
<dbReference type="Pfam" id="PF00263">
    <property type="entry name" value="Secretin"/>
    <property type="match status" value="1"/>
</dbReference>
<dbReference type="InterPro" id="IPR004846">
    <property type="entry name" value="T2SS/T3SS_dom"/>
</dbReference>
<reference evidence="4 5" key="1">
    <citation type="journal article" date="2014" name="Nature">
        <title>An environmental bacterial taxon with a large and distinct metabolic repertoire.</title>
        <authorList>
            <person name="Wilson M.C."/>
            <person name="Mori T."/>
            <person name="Ruckert C."/>
            <person name="Uria A.R."/>
            <person name="Helf M.J."/>
            <person name="Takada K."/>
            <person name="Gernert C."/>
            <person name="Steffens U.A."/>
            <person name="Heycke N."/>
            <person name="Schmitt S."/>
            <person name="Rinke C."/>
            <person name="Helfrich E.J."/>
            <person name="Brachmann A.O."/>
            <person name="Gurgui C."/>
            <person name="Wakimoto T."/>
            <person name="Kracht M."/>
            <person name="Crusemann M."/>
            <person name="Hentschel U."/>
            <person name="Abe I."/>
            <person name="Matsunaga S."/>
            <person name="Kalinowski J."/>
            <person name="Takeyama H."/>
            <person name="Piel J."/>
        </authorList>
    </citation>
    <scope>NUCLEOTIDE SEQUENCE [LARGE SCALE GENOMIC DNA]</scope>
    <source>
        <strain evidence="5">TSY2</strain>
    </source>
</reference>
<dbReference type="GO" id="GO:0015627">
    <property type="term" value="C:type II protein secretion system complex"/>
    <property type="evidence" value="ECO:0007669"/>
    <property type="project" value="TreeGrafter"/>
</dbReference>
<dbReference type="Proteomes" id="UP000019140">
    <property type="component" value="Unassembled WGS sequence"/>
</dbReference>
<feature type="domain" description="Type II/III secretion system secretin-like" evidence="2">
    <location>
        <begin position="214"/>
        <end position="375"/>
    </location>
</feature>
<dbReference type="AlphaFoldDB" id="W4M955"/>
<dbReference type="Pfam" id="PF13629">
    <property type="entry name" value="T2SS-T3SS_pil_N"/>
    <property type="match status" value="1"/>
</dbReference>
<sequence>MQRYTVTLGQSILISTTSAIQQISLAQPEVADSVLLSPRQVYVIGKSLGTTNLTLWDSRENVSVLDIEVTPNIVGLKEKLREIMPAEQIGVTAAHDGLTLFGSVSSSARLDQALALAELFAPKKITNLMQVSGVHQVMLEVRVAEMASSLTKRLGVNFGAIGSNNFFGVGLINNLISIPLEPPALISPFEISDSINNILRFEAGNVSVTGFIDALKEDGLVKILAEPTLVALSGQEASFLAGGEFPVPVPQGDGNVTIEFRSFGVALSFTPTVLSPDKISVQVAPEVSELDFTSAVTLAGTLVPGLTIRRASTVVELADGQSFAIAGLLREQVREVVSKFPVLGEIPVLGALFRSSSFERGETELIIIVTPRLVKPLEVANLPLPTDAYIEPNDVEFFLFGKLQGTGPKEGRQGKLDGAFGYITTDSGVTR</sequence>
<evidence type="ECO:0000313" key="5">
    <source>
        <dbReference type="Proteomes" id="UP000019140"/>
    </source>
</evidence>
<accession>W4M955</accession>
<dbReference type="InterPro" id="IPR050810">
    <property type="entry name" value="Bact_Secretion_Sys_Channel"/>
</dbReference>
<proteinExistence type="inferred from homology"/>
<dbReference type="GO" id="GO:0009306">
    <property type="term" value="P:protein secretion"/>
    <property type="evidence" value="ECO:0007669"/>
    <property type="project" value="InterPro"/>
</dbReference>
<evidence type="ECO:0000256" key="1">
    <source>
        <dbReference type="RuleBase" id="RU004003"/>
    </source>
</evidence>
<comment type="similarity">
    <text evidence="1">Belongs to the bacterial secretin family.</text>
</comment>
<evidence type="ECO:0000313" key="4">
    <source>
        <dbReference type="EMBL" id="ETX06720.1"/>
    </source>
</evidence>
<feature type="domain" description="Pilus formation protein N-terminal" evidence="3">
    <location>
        <begin position="3"/>
        <end position="70"/>
    </location>
</feature>
<dbReference type="HOGENOM" id="CLU_017952_2_0_7"/>
<dbReference type="InterPro" id="IPR032789">
    <property type="entry name" value="T2SS-T3SS_pil_N"/>
</dbReference>
<evidence type="ECO:0000259" key="2">
    <source>
        <dbReference type="Pfam" id="PF00263"/>
    </source>
</evidence>
<gene>
    <name evidence="4" type="ORF">ETSY2_15440</name>
</gene>
<name>W4M955_9BACT</name>
<keyword evidence="5" id="KW-1185">Reference proteome</keyword>
<dbReference type="PATRIC" id="fig|1429439.4.peg.2623"/>
<dbReference type="InterPro" id="IPR001775">
    <property type="entry name" value="GspD/PilQ"/>
</dbReference>
<dbReference type="EMBL" id="AZHX01000624">
    <property type="protein sequence ID" value="ETX06720.1"/>
    <property type="molecule type" value="Genomic_DNA"/>
</dbReference>
<dbReference type="PANTHER" id="PTHR30332">
    <property type="entry name" value="PROBABLE GENERAL SECRETION PATHWAY PROTEIN D"/>
    <property type="match status" value="1"/>
</dbReference>
<dbReference type="PANTHER" id="PTHR30332:SF17">
    <property type="entry name" value="TYPE IV PILIATION SYSTEM PROTEIN DR_0774-RELATED"/>
    <property type="match status" value="1"/>
</dbReference>